<dbReference type="PROSITE" id="PS50002">
    <property type="entry name" value="SH3"/>
    <property type="match status" value="1"/>
</dbReference>
<name>A0A165F8R5_9APHY</name>
<dbReference type="InterPro" id="IPR036028">
    <property type="entry name" value="SH3-like_dom_sf"/>
</dbReference>
<dbReference type="InterPro" id="IPR001895">
    <property type="entry name" value="RASGEF_cat_dom"/>
</dbReference>
<dbReference type="GeneID" id="63819531"/>
<dbReference type="RefSeq" id="XP_040766343.1">
    <property type="nucleotide sequence ID" value="XM_040902500.1"/>
</dbReference>
<dbReference type="PROSITE" id="PS50212">
    <property type="entry name" value="RASGEF_NTER"/>
    <property type="match status" value="1"/>
</dbReference>
<proteinExistence type="predicted"/>
<evidence type="ECO:0000256" key="1">
    <source>
        <dbReference type="ARBA" id="ARBA00022443"/>
    </source>
</evidence>
<feature type="domain" description="Ras-GEF" evidence="7">
    <location>
        <begin position="550"/>
        <end position="768"/>
    </location>
</feature>
<dbReference type="InParanoid" id="A0A165F8R5"/>
<dbReference type="Pfam" id="PF00618">
    <property type="entry name" value="RasGEF_N"/>
    <property type="match status" value="1"/>
</dbReference>
<keyword evidence="1 4" id="KW-0728">SH3 domain</keyword>
<dbReference type="InterPro" id="IPR036964">
    <property type="entry name" value="RASGEF_cat_dom_sf"/>
</dbReference>
<dbReference type="Pfam" id="PF00018">
    <property type="entry name" value="SH3_1"/>
    <property type="match status" value="1"/>
</dbReference>
<gene>
    <name evidence="9" type="ORF">LAESUDRAFT_44819</name>
</gene>
<dbReference type="GO" id="GO:0005886">
    <property type="term" value="C:plasma membrane"/>
    <property type="evidence" value="ECO:0007669"/>
    <property type="project" value="TreeGrafter"/>
</dbReference>
<dbReference type="Proteomes" id="UP000076871">
    <property type="component" value="Unassembled WGS sequence"/>
</dbReference>
<organism evidence="9 10">
    <name type="scientific">Laetiporus sulphureus 93-53</name>
    <dbReference type="NCBI Taxonomy" id="1314785"/>
    <lineage>
        <taxon>Eukaryota</taxon>
        <taxon>Fungi</taxon>
        <taxon>Dikarya</taxon>
        <taxon>Basidiomycota</taxon>
        <taxon>Agaricomycotina</taxon>
        <taxon>Agaricomycetes</taxon>
        <taxon>Polyporales</taxon>
        <taxon>Laetiporus</taxon>
    </lineage>
</organism>
<feature type="compositionally biased region" description="Basic and acidic residues" evidence="5">
    <location>
        <begin position="357"/>
        <end position="370"/>
    </location>
</feature>
<dbReference type="InterPro" id="IPR023578">
    <property type="entry name" value="Ras_GEF_dom_sf"/>
</dbReference>
<dbReference type="OrthoDB" id="10255964at2759"/>
<dbReference type="SMART" id="SM00147">
    <property type="entry name" value="RasGEF"/>
    <property type="match status" value="1"/>
</dbReference>
<dbReference type="GO" id="GO:0007265">
    <property type="term" value="P:Ras protein signal transduction"/>
    <property type="evidence" value="ECO:0007669"/>
    <property type="project" value="TreeGrafter"/>
</dbReference>
<keyword evidence="10" id="KW-1185">Reference proteome</keyword>
<protein>
    <submittedName>
        <fullName evidence="9">Ras GEF</fullName>
    </submittedName>
</protein>
<dbReference type="Gene3D" id="1.10.840.10">
    <property type="entry name" value="Ras guanine-nucleotide exchange factors catalytic domain"/>
    <property type="match status" value="1"/>
</dbReference>
<feature type="domain" description="SH3" evidence="6">
    <location>
        <begin position="56"/>
        <end position="117"/>
    </location>
</feature>
<evidence type="ECO:0000259" key="8">
    <source>
        <dbReference type="PROSITE" id="PS50212"/>
    </source>
</evidence>
<dbReference type="GO" id="GO:0005085">
    <property type="term" value="F:guanyl-nucleotide exchange factor activity"/>
    <property type="evidence" value="ECO:0007669"/>
    <property type="project" value="UniProtKB-KW"/>
</dbReference>
<evidence type="ECO:0000256" key="5">
    <source>
        <dbReference type="SAM" id="MobiDB-lite"/>
    </source>
</evidence>
<accession>A0A165F8R5</accession>
<evidence type="ECO:0000256" key="3">
    <source>
        <dbReference type="PROSITE-ProRule" id="PRU00168"/>
    </source>
</evidence>
<evidence type="ECO:0000256" key="4">
    <source>
        <dbReference type="PROSITE-ProRule" id="PRU00192"/>
    </source>
</evidence>
<feature type="domain" description="N-terminal Ras-GEF" evidence="8">
    <location>
        <begin position="390"/>
        <end position="523"/>
    </location>
</feature>
<evidence type="ECO:0000313" key="10">
    <source>
        <dbReference type="Proteomes" id="UP000076871"/>
    </source>
</evidence>
<dbReference type="SMART" id="SM00229">
    <property type="entry name" value="RasGEFN"/>
    <property type="match status" value="1"/>
</dbReference>
<dbReference type="InterPro" id="IPR001452">
    <property type="entry name" value="SH3_domain"/>
</dbReference>
<dbReference type="SMART" id="SM00326">
    <property type="entry name" value="SH3"/>
    <property type="match status" value="1"/>
</dbReference>
<feature type="region of interest" description="Disordered" evidence="5">
    <location>
        <begin position="357"/>
        <end position="376"/>
    </location>
</feature>
<dbReference type="CDD" id="cd06224">
    <property type="entry name" value="REM"/>
    <property type="match status" value="1"/>
</dbReference>
<dbReference type="SUPFAM" id="SSF50044">
    <property type="entry name" value="SH3-domain"/>
    <property type="match status" value="1"/>
</dbReference>
<evidence type="ECO:0000256" key="2">
    <source>
        <dbReference type="ARBA" id="ARBA00022658"/>
    </source>
</evidence>
<dbReference type="Gene3D" id="2.30.30.40">
    <property type="entry name" value="SH3 Domains"/>
    <property type="match status" value="1"/>
</dbReference>
<dbReference type="AlphaFoldDB" id="A0A165F8R5"/>
<dbReference type="Pfam" id="PF00617">
    <property type="entry name" value="RasGEF"/>
    <property type="match status" value="1"/>
</dbReference>
<dbReference type="InterPro" id="IPR008937">
    <property type="entry name" value="Ras-like_GEF"/>
</dbReference>
<evidence type="ECO:0000313" key="9">
    <source>
        <dbReference type="EMBL" id="KZT08603.1"/>
    </source>
</evidence>
<sequence length="768" mass="86256">MEAVLLSRTPSLRRGGPLPRLWIDSSLSTYQDFPSSSLPSTRVNDTTSITDPSSGVDTFYVLCLYDFEAQDAGQLSFRKDEVLDVIKVEESGWWAAVRPGESQAGWIPKTFVEPISESVAAKLREVKADPPVHDATAATVSHDQLDFSPEVPLFPTTPDGEKPGHMWVPLLDGDQAPVISLFAESDSKTMLTSIYSPIVPPHEGVDGYHLDMEFTVSPINETIPELERSSLSPIKELHPPLPAMDFQASTKAKPTFQKQRHSSPSQATIADMTLADHTRSYSDPISSANSRHLRRRPVLIEDRSSLRRLSTLFESTSPEELDHILSSPDKPVIINPLSATPLDSSLPRKCSDLERISEGKEEPRQPEQHHAGSHHKLKLWKDNNEVAVHEDSSITAGTFRALLECLSADVLDADVHRRFCRVFFMTIKTFATPDEVFIFLLSRFYMGQPSIANEEELTHWRETVLEPTQRRVLSVIQLWSDGHETIRDDPHIVRRVIDFLSSVPSRYSATARGMILSLQRFIYPARGCHSIKAAIKFKHYKDNSDFIRMHPAAVAAQLSIYVHGLYTKIRPQECLALTIRKISNHPSFLDAFRTVHDKLSAWVKDAILDATTSKKAADALHFWLQVLEECKLLNNFSSMSAVAAGLYDPAISSMQSTWAQVPRDAHLNALEAFKALAADFAAYQRFQDSINEPCVPHVELYLKKISRIHSAYPDNVLSPDGRTSFINFAKREKLHGTVHAMMRYQTCSYPFADDAFAMECIEMRLGRS</sequence>
<dbReference type="PROSITE" id="PS50009">
    <property type="entry name" value="RASGEF_CAT"/>
    <property type="match status" value="1"/>
</dbReference>
<reference evidence="9 10" key="1">
    <citation type="journal article" date="2016" name="Mol. Biol. Evol.">
        <title>Comparative Genomics of Early-Diverging Mushroom-Forming Fungi Provides Insights into the Origins of Lignocellulose Decay Capabilities.</title>
        <authorList>
            <person name="Nagy L.G."/>
            <person name="Riley R."/>
            <person name="Tritt A."/>
            <person name="Adam C."/>
            <person name="Daum C."/>
            <person name="Floudas D."/>
            <person name="Sun H."/>
            <person name="Yadav J.S."/>
            <person name="Pangilinan J."/>
            <person name="Larsson K.H."/>
            <person name="Matsuura K."/>
            <person name="Barry K."/>
            <person name="Labutti K."/>
            <person name="Kuo R."/>
            <person name="Ohm R.A."/>
            <person name="Bhattacharya S.S."/>
            <person name="Shirouzu T."/>
            <person name="Yoshinaga Y."/>
            <person name="Martin F.M."/>
            <person name="Grigoriev I.V."/>
            <person name="Hibbett D.S."/>
        </authorList>
    </citation>
    <scope>NUCLEOTIDE SEQUENCE [LARGE SCALE GENOMIC DNA]</scope>
    <source>
        <strain evidence="9 10">93-53</strain>
    </source>
</reference>
<dbReference type="InterPro" id="IPR000651">
    <property type="entry name" value="Ras-like_Gua-exchang_fac_N"/>
</dbReference>
<dbReference type="SUPFAM" id="SSF48366">
    <property type="entry name" value="Ras GEF"/>
    <property type="match status" value="1"/>
</dbReference>
<dbReference type="PANTHER" id="PTHR23113">
    <property type="entry name" value="GUANINE NUCLEOTIDE EXCHANGE FACTOR"/>
    <property type="match status" value="1"/>
</dbReference>
<dbReference type="STRING" id="1314785.A0A165F8R5"/>
<dbReference type="EMBL" id="KV427614">
    <property type="protein sequence ID" value="KZT08603.1"/>
    <property type="molecule type" value="Genomic_DNA"/>
</dbReference>
<evidence type="ECO:0000259" key="7">
    <source>
        <dbReference type="PROSITE" id="PS50009"/>
    </source>
</evidence>
<evidence type="ECO:0000259" key="6">
    <source>
        <dbReference type="PROSITE" id="PS50002"/>
    </source>
</evidence>
<dbReference type="PANTHER" id="PTHR23113:SF368">
    <property type="entry name" value="CELL DIVISION CONTROL PROTEIN 25"/>
    <property type="match status" value="1"/>
</dbReference>
<dbReference type="Gene3D" id="1.20.870.10">
    <property type="entry name" value="Son of sevenless (SoS) protein Chain: S domain 1"/>
    <property type="match status" value="1"/>
</dbReference>
<keyword evidence="2 3" id="KW-0344">Guanine-nucleotide releasing factor</keyword>